<feature type="binding site" evidence="3 4">
    <location>
        <position position="130"/>
    </location>
    <ligand>
        <name>Zn(2+)</name>
        <dbReference type="ChEBI" id="CHEBI:29105"/>
    </ligand>
</feature>
<dbReference type="InterPro" id="IPR027546">
    <property type="entry name" value="Sirtuin_class_III"/>
</dbReference>
<name>A0A8E6ETC0_9BACT</name>
<evidence type="ECO:0000259" key="5">
    <source>
        <dbReference type="PROSITE" id="PS50305"/>
    </source>
</evidence>
<feature type="binding site" evidence="3 4">
    <location>
        <position position="127"/>
    </location>
    <ligand>
        <name>Zn(2+)</name>
        <dbReference type="ChEBI" id="CHEBI:29105"/>
    </ligand>
</feature>
<dbReference type="InterPro" id="IPR003000">
    <property type="entry name" value="Sirtuin"/>
</dbReference>
<keyword evidence="3 4" id="KW-0862">Zinc</keyword>
<dbReference type="InterPro" id="IPR026590">
    <property type="entry name" value="Ssirtuin_cat_dom"/>
</dbReference>
<dbReference type="Pfam" id="PF02146">
    <property type="entry name" value="SIR2"/>
    <property type="match status" value="1"/>
</dbReference>
<comment type="subcellular location">
    <subcellularLocation>
        <location evidence="3">Cytoplasm</location>
    </subcellularLocation>
</comment>
<dbReference type="InterPro" id="IPR029035">
    <property type="entry name" value="DHS-like_NAD/FAD-binding_dom"/>
</dbReference>
<keyword evidence="1" id="KW-0808">Transferase</keyword>
<feature type="binding site" evidence="3">
    <location>
        <begin position="187"/>
        <end position="189"/>
    </location>
    <ligand>
        <name>NAD(+)</name>
        <dbReference type="ChEBI" id="CHEBI:57540"/>
    </ligand>
</feature>
<dbReference type="PROSITE" id="PS50305">
    <property type="entry name" value="SIRTUIN"/>
    <property type="match status" value="1"/>
</dbReference>
<comment type="cofactor">
    <cofactor evidence="3">
        <name>Zn(2+)</name>
        <dbReference type="ChEBI" id="CHEBI:29105"/>
    </cofactor>
    <text evidence="3">Binds 1 zinc ion per subunit.</text>
</comment>
<dbReference type="GO" id="GO:0017136">
    <property type="term" value="F:histone deacetylase activity, NAD-dependent"/>
    <property type="evidence" value="ECO:0007669"/>
    <property type="project" value="TreeGrafter"/>
</dbReference>
<dbReference type="Gene3D" id="3.30.1600.10">
    <property type="entry name" value="SIR2/SIRT2 'Small Domain"/>
    <property type="match status" value="1"/>
</dbReference>
<dbReference type="AlphaFoldDB" id="A0A8E6ETC0"/>
<dbReference type="NCBIfam" id="NF001753">
    <property type="entry name" value="PRK00481.1-3"/>
    <property type="match status" value="1"/>
</dbReference>
<evidence type="ECO:0000256" key="4">
    <source>
        <dbReference type="PROSITE-ProRule" id="PRU00236"/>
    </source>
</evidence>
<feature type="binding site" evidence="3 4">
    <location>
        <position position="147"/>
    </location>
    <ligand>
        <name>Zn(2+)</name>
        <dbReference type="ChEBI" id="CHEBI:29105"/>
    </ligand>
</feature>
<dbReference type="EMBL" id="CP074694">
    <property type="protein sequence ID" value="QVL32254.1"/>
    <property type="molecule type" value="Genomic_DNA"/>
</dbReference>
<evidence type="ECO:0000256" key="2">
    <source>
        <dbReference type="ARBA" id="ARBA00023027"/>
    </source>
</evidence>
<evidence type="ECO:0000313" key="6">
    <source>
        <dbReference type="EMBL" id="QVL32254.1"/>
    </source>
</evidence>
<dbReference type="GO" id="GO:0036054">
    <property type="term" value="F:protein-malonyllysine demalonylase activity"/>
    <property type="evidence" value="ECO:0007669"/>
    <property type="project" value="InterPro"/>
</dbReference>
<proteinExistence type="inferred from homology"/>
<dbReference type="HAMAP" id="MF_01121">
    <property type="entry name" value="Sirtuin_ClassIII"/>
    <property type="match status" value="1"/>
</dbReference>
<dbReference type="GO" id="GO:0070403">
    <property type="term" value="F:NAD+ binding"/>
    <property type="evidence" value="ECO:0007669"/>
    <property type="project" value="UniProtKB-UniRule"/>
</dbReference>
<gene>
    <name evidence="3" type="primary">cobB</name>
    <name evidence="6" type="ORF">KIH39_26050</name>
</gene>
<dbReference type="GO" id="GO:0008270">
    <property type="term" value="F:zinc ion binding"/>
    <property type="evidence" value="ECO:0007669"/>
    <property type="project" value="UniProtKB-UniRule"/>
</dbReference>
<comment type="catalytic activity">
    <reaction evidence="3">
        <text>N(6)-succinyl-L-lysyl-[protein] + NAD(+) + H2O = 2''-O-succinyl-ADP-D-ribose + nicotinamide + L-lysyl-[protein]</text>
        <dbReference type="Rhea" id="RHEA:47668"/>
        <dbReference type="Rhea" id="RHEA-COMP:9752"/>
        <dbReference type="Rhea" id="RHEA-COMP:11877"/>
        <dbReference type="ChEBI" id="CHEBI:15377"/>
        <dbReference type="ChEBI" id="CHEBI:17154"/>
        <dbReference type="ChEBI" id="CHEBI:29969"/>
        <dbReference type="ChEBI" id="CHEBI:57540"/>
        <dbReference type="ChEBI" id="CHEBI:87830"/>
        <dbReference type="ChEBI" id="CHEBI:87832"/>
    </reaction>
</comment>
<accession>A0A8E6ETC0</accession>
<sequence>MDAIFEAAEHIRQARYVTVLTGAGVSAESGVPTFRASDGLWEGHHIEDVATPEGFRRNPHLVWEFYNERRNKLKQVRPNPGHYALVELEKRFAERFTLVTQNVDGLHQQAGSNTVAELHGSLYRTRCTGCKDLRIHDLEPLGELPKCQKCDRLLRPDIVWFREELPKEVWQRAYLAAQACDVFLLIGTSAVVYPAAGLAQIARNRGPAGDEGATIIEFNLEETAVSNSVDLGVYGPSGVTLPKLIEQLSMNPS</sequence>
<dbReference type="RefSeq" id="WP_213497034.1">
    <property type="nucleotide sequence ID" value="NZ_CP074694.1"/>
</dbReference>
<dbReference type="EC" id="2.3.1.286" evidence="3"/>
<dbReference type="Proteomes" id="UP000676194">
    <property type="component" value="Chromosome"/>
</dbReference>
<feature type="binding site" evidence="3 4">
    <location>
        <position position="150"/>
    </location>
    <ligand>
        <name>Zn(2+)</name>
        <dbReference type="ChEBI" id="CHEBI:29105"/>
    </ligand>
</feature>
<feature type="active site" description="Proton acceptor" evidence="3 4">
    <location>
        <position position="119"/>
    </location>
</feature>
<evidence type="ECO:0000313" key="7">
    <source>
        <dbReference type="Proteomes" id="UP000676194"/>
    </source>
</evidence>
<feature type="binding site" evidence="3">
    <location>
        <position position="237"/>
    </location>
    <ligand>
        <name>NAD(+)</name>
        <dbReference type="ChEBI" id="CHEBI:57540"/>
    </ligand>
</feature>
<dbReference type="InterPro" id="IPR026591">
    <property type="entry name" value="Sirtuin_cat_small_dom_sf"/>
</dbReference>
<evidence type="ECO:0000256" key="1">
    <source>
        <dbReference type="ARBA" id="ARBA00022679"/>
    </source>
</evidence>
<comment type="domain">
    <text evidence="3">2 residues (Tyr-66 and Arg-69) present in a large hydrophobic pocket are probably involved in substrate specificity. They are important for desuccinylation activity, but dispensable for deacetylation activity.</text>
</comment>
<dbReference type="GO" id="GO:0036055">
    <property type="term" value="F:protein-succinyllysine desuccinylase activity"/>
    <property type="evidence" value="ECO:0007669"/>
    <property type="project" value="UniProtKB-UniRule"/>
</dbReference>
<dbReference type="KEGG" id="tsph:KIH39_26050"/>
<feature type="binding site" evidence="3">
    <location>
        <begin position="219"/>
        <end position="221"/>
    </location>
    <ligand>
        <name>NAD(+)</name>
        <dbReference type="ChEBI" id="CHEBI:57540"/>
    </ligand>
</feature>
<organism evidence="6 7">
    <name type="scientific">Telmatocola sphagniphila</name>
    <dbReference type="NCBI Taxonomy" id="1123043"/>
    <lineage>
        <taxon>Bacteria</taxon>
        <taxon>Pseudomonadati</taxon>
        <taxon>Planctomycetota</taxon>
        <taxon>Planctomycetia</taxon>
        <taxon>Gemmatales</taxon>
        <taxon>Gemmataceae</taxon>
    </lineage>
</organism>
<keyword evidence="2 3" id="KW-0520">NAD</keyword>
<dbReference type="InterPro" id="IPR050134">
    <property type="entry name" value="NAD-dep_sirtuin_deacylases"/>
</dbReference>
<evidence type="ECO:0000256" key="3">
    <source>
        <dbReference type="HAMAP-Rule" id="MF_01121"/>
    </source>
</evidence>
<comment type="catalytic activity">
    <reaction evidence="3">
        <text>N(6)-acetyl-L-lysyl-[protein] + NAD(+) + H2O = 2''-O-acetyl-ADP-D-ribose + nicotinamide + L-lysyl-[protein]</text>
        <dbReference type="Rhea" id="RHEA:43636"/>
        <dbReference type="Rhea" id="RHEA-COMP:9752"/>
        <dbReference type="Rhea" id="RHEA-COMP:10731"/>
        <dbReference type="ChEBI" id="CHEBI:15377"/>
        <dbReference type="ChEBI" id="CHEBI:17154"/>
        <dbReference type="ChEBI" id="CHEBI:29969"/>
        <dbReference type="ChEBI" id="CHEBI:57540"/>
        <dbReference type="ChEBI" id="CHEBI:61930"/>
        <dbReference type="ChEBI" id="CHEBI:83767"/>
        <dbReference type="EC" id="2.3.1.286"/>
    </reaction>
</comment>
<keyword evidence="7" id="KW-1185">Reference proteome</keyword>
<dbReference type="PANTHER" id="PTHR11085">
    <property type="entry name" value="NAD-DEPENDENT PROTEIN DEACYLASE SIRTUIN-5, MITOCHONDRIAL-RELATED"/>
    <property type="match status" value="1"/>
</dbReference>
<dbReference type="GO" id="GO:0005737">
    <property type="term" value="C:cytoplasm"/>
    <property type="evidence" value="ECO:0007669"/>
    <property type="project" value="UniProtKB-SubCell"/>
</dbReference>
<feature type="binding site" evidence="3">
    <location>
        <position position="66"/>
    </location>
    <ligand>
        <name>substrate</name>
    </ligand>
</feature>
<keyword evidence="3" id="KW-0963">Cytoplasm</keyword>
<dbReference type="CDD" id="cd01412">
    <property type="entry name" value="SIRT5_Af1_CobB"/>
    <property type="match status" value="1"/>
</dbReference>
<dbReference type="SUPFAM" id="SSF52467">
    <property type="entry name" value="DHS-like NAD/FAD-binding domain"/>
    <property type="match status" value="1"/>
</dbReference>
<comment type="function">
    <text evidence="3">NAD-dependent lysine deacetylase and desuccinylase that specifically removes acetyl and succinyl groups on target proteins. Modulates the activities of several proteins which are inactive in their acylated form.</text>
</comment>
<reference evidence="6" key="1">
    <citation type="submission" date="2021-05" db="EMBL/GenBank/DDBJ databases">
        <title>Complete genome sequence of the cellulolytic planctomycete Telmatocola sphagniphila SP2T and characterization of the first cellulase from planctomycetes.</title>
        <authorList>
            <person name="Rakitin A.L."/>
            <person name="Beletsky A.V."/>
            <person name="Naumoff D.G."/>
            <person name="Kulichevskaya I.S."/>
            <person name="Mardanov A.V."/>
            <person name="Ravin N.V."/>
            <person name="Dedysh S.N."/>
        </authorList>
    </citation>
    <scope>NUCLEOTIDE SEQUENCE</scope>
    <source>
        <strain evidence="6">SP2T</strain>
    </source>
</reference>
<feature type="binding site" evidence="3">
    <location>
        <position position="69"/>
    </location>
    <ligand>
        <name>substrate</name>
    </ligand>
</feature>
<dbReference type="PANTHER" id="PTHR11085:SF13">
    <property type="entry name" value="NAD-DEPENDENT PROTEIN DEACYLASE"/>
    <property type="match status" value="1"/>
</dbReference>
<protein>
    <recommendedName>
        <fullName evidence="3">NAD-dependent protein deacylase</fullName>
        <ecNumber evidence="3">2.3.1.286</ecNumber>
    </recommendedName>
    <alternativeName>
        <fullName evidence="3">Regulatory protein SIR2 homolog</fullName>
    </alternativeName>
</protein>
<feature type="binding site" evidence="3">
    <location>
        <begin position="22"/>
        <end position="41"/>
    </location>
    <ligand>
        <name>NAD(+)</name>
        <dbReference type="ChEBI" id="CHEBI:57540"/>
    </ligand>
</feature>
<keyword evidence="3 4" id="KW-0479">Metal-binding</keyword>
<feature type="domain" description="Deacetylase sirtuin-type" evidence="5">
    <location>
        <begin position="1"/>
        <end position="251"/>
    </location>
</feature>
<comment type="similarity">
    <text evidence="3">Belongs to the sirtuin family. Class III subfamily.</text>
</comment>
<feature type="binding site" evidence="3">
    <location>
        <begin position="101"/>
        <end position="104"/>
    </location>
    <ligand>
        <name>NAD(+)</name>
        <dbReference type="ChEBI" id="CHEBI:57540"/>
    </ligand>
</feature>
<dbReference type="Gene3D" id="3.40.50.1220">
    <property type="entry name" value="TPP-binding domain"/>
    <property type="match status" value="1"/>
</dbReference>